<dbReference type="GO" id="GO:0004662">
    <property type="term" value="F:CAAX-protein geranylgeranyltransferase activity"/>
    <property type="evidence" value="ECO:0007669"/>
    <property type="project" value="UniProtKB-EC"/>
</dbReference>
<keyword evidence="15" id="KW-1185">Reference proteome</keyword>
<dbReference type="PANTHER" id="PTHR11129">
    <property type="entry name" value="PROTEIN FARNESYLTRANSFERASE ALPHA SUBUNIT/RAB GERANYLGERANYL TRANSFERASE ALPHA SUBUNIT"/>
    <property type="match status" value="1"/>
</dbReference>
<dbReference type="PROSITE" id="PS51147">
    <property type="entry name" value="PFTA"/>
    <property type="match status" value="5"/>
</dbReference>
<dbReference type="AlphaFoldDB" id="J7S9C2"/>
<dbReference type="GO" id="GO:0004660">
    <property type="term" value="F:protein farnesyltransferase activity"/>
    <property type="evidence" value="ECO:0007669"/>
    <property type="project" value="UniProtKB-EC"/>
</dbReference>
<dbReference type="Pfam" id="PF01239">
    <property type="entry name" value="PPTA"/>
    <property type="match status" value="5"/>
</dbReference>
<dbReference type="OMA" id="HRHTIID"/>
<evidence type="ECO:0000256" key="4">
    <source>
        <dbReference type="ARBA" id="ARBA00012702"/>
    </source>
</evidence>
<evidence type="ECO:0000256" key="7">
    <source>
        <dbReference type="ARBA" id="ARBA00022737"/>
    </source>
</evidence>
<comment type="cofactor">
    <cofactor evidence="1">
        <name>Mg(2+)</name>
        <dbReference type="ChEBI" id="CHEBI:18420"/>
    </cofactor>
</comment>
<dbReference type="Proteomes" id="UP000006310">
    <property type="component" value="Chromosome 8"/>
</dbReference>
<dbReference type="PANTHER" id="PTHR11129:SF1">
    <property type="entry name" value="PROTEIN FARNESYLTRANSFERASE_GERANYLGERANYLTRANSFERASE TYPE-1 SUBUNIT ALPHA"/>
    <property type="match status" value="1"/>
</dbReference>
<evidence type="ECO:0000256" key="8">
    <source>
        <dbReference type="ARBA" id="ARBA00022842"/>
    </source>
</evidence>
<evidence type="ECO:0000256" key="3">
    <source>
        <dbReference type="ARBA" id="ARBA00012700"/>
    </source>
</evidence>
<keyword evidence="7" id="KW-0677">Repeat</keyword>
<gene>
    <name evidence="14" type="primary">KNAG0H00200</name>
    <name evidence="14" type="ordered locus">KNAG_0H00200</name>
</gene>
<dbReference type="Gene3D" id="1.25.40.120">
    <property type="entry name" value="Protein prenylyltransferase"/>
    <property type="match status" value="1"/>
</dbReference>
<accession>J7S9C2</accession>
<dbReference type="EMBL" id="HE978321">
    <property type="protein sequence ID" value="CCK71436.1"/>
    <property type="molecule type" value="Genomic_DNA"/>
</dbReference>
<dbReference type="EC" id="2.5.1.59" evidence="3"/>
<sequence length="317" mass="37081">MTDCYDEFNLEDYADVEPLPIVTGLKDELCQIMYSEEYKQLMGLMRAFLSSNELTPRAMRLTARVIAVAPAFYTAWNYRFNIVVAIAKDRLDQEFQWLDEVTLNNPKNYQIWSYRQALVENLGQDLTLRGDLPIMDMMLDDDTKNYHVWSYRKWAVLHFKDFTHELSFVDKLIDRDVYNNSAWNHRMFYMKNVSPDDRTIDEEITYTKNKIELVPQNISSWNYLRGLYDHFKPETGHKGELLKFAGGFIDALDLNATADSAESLPEIESSYALEFLASEYATEGQLQRAKNAYQCLALKYDPIRGSFWNYKITTLEA</sequence>
<protein>
    <recommendedName>
        <fullName evidence="9">Protein farnesyltransferase/geranylgeranyltransferase type-1 subunit alpha</fullName>
        <ecNumber evidence="4">2.5.1.58</ecNumber>
        <ecNumber evidence="3">2.5.1.59</ecNumber>
    </recommendedName>
    <alternativeName>
        <fullName evidence="12">CAAX farnesyltransferase subunit alpha</fullName>
    </alternativeName>
    <alternativeName>
        <fullName evidence="11">FTase-alpha</fullName>
    </alternativeName>
    <alternativeName>
        <fullName evidence="10">Ras proteins prenyltransferase subunit alpha</fullName>
    </alternativeName>
    <alternativeName>
        <fullName evidence="13">Type I protein geranyl-geranyltransferase subunit alpha</fullName>
    </alternativeName>
</protein>
<evidence type="ECO:0000313" key="15">
    <source>
        <dbReference type="Proteomes" id="UP000006310"/>
    </source>
</evidence>
<evidence type="ECO:0000256" key="10">
    <source>
        <dbReference type="ARBA" id="ARBA00041392"/>
    </source>
</evidence>
<evidence type="ECO:0000256" key="12">
    <source>
        <dbReference type="ARBA" id="ARBA00043086"/>
    </source>
</evidence>
<dbReference type="HOGENOM" id="CLU_026582_1_0_1"/>
<dbReference type="GO" id="GO:0005953">
    <property type="term" value="C:CAAX-protein geranylgeranyltransferase complex"/>
    <property type="evidence" value="ECO:0007669"/>
    <property type="project" value="EnsemblFungi"/>
</dbReference>
<evidence type="ECO:0000256" key="13">
    <source>
        <dbReference type="ARBA" id="ARBA00043219"/>
    </source>
</evidence>
<dbReference type="GO" id="GO:0007323">
    <property type="term" value="P:peptide pheromone maturation"/>
    <property type="evidence" value="ECO:0007669"/>
    <property type="project" value="EnsemblFungi"/>
</dbReference>
<evidence type="ECO:0000256" key="1">
    <source>
        <dbReference type="ARBA" id="ARBA00001946"/>
    </source>
</evidence>
<dbReference type="GeneID" id="34527168"/>
<dbReference type="InterPro" id="IPR002088">
    <property type="entry name" value="Prenyl_trans_a"/>
</dbReference>
<evidence type="ECO:0000256" key="2">
    <source>
        <dbReference type="ARBA" id="ARBA00006734"/>
    </source>
</evidence>
<name>J7S9C2_HUIN7</name>
<reference evidence="15" key="2">
    <citation type="submission" date="2012-08" db="EMBL/GenBank/DDBJ databases">
        <title>Genome sequence of Kazachstania naganishii.</title>
        <authorList>
            <person name="Gordon J.L."/>
            <person name="Armisen D."/>
            <person name="Proux-Wera E."/>
            <person name="OhEigeartaigh S.S."/>
            <person name="Byrne K.P."/>
            <person name="Wolfe K.H."/>
        </authorList>
    </citation>
    <scope>NUCLEOTIDE SEQUENCE [LARGE SCALE GENOMIC DNA]</scope>
    <source>
        <strain evidence="15">ATCC MYA-139 / BCRC 22969 / CBS 8797 / CCRC 22969 / KCTC 17520 / NBRC 10181 / NCYC 3082</strain>
    </source>
</reference>
<reference evidence="14 15" key="1">
    <citation type="journal article" date="2011" name="Proc. Natl. Acad. Sci. U.S.A.">
        <title>Evolutionary erosion of yeast sex chromosomes by mating-type switching accidents.</title>
        <authorList>
            <person name="Gordon J.L."/>
            <person name="Armisen D."/>
            <person name="Proux-Wera E."/>
            <person name="Oheigeartaigh S.S."/>
            <person name="Byrne K.P."/>
            <person name="Wolfe K.H."/>
        </authorList>
    </citation>
    <scope>NUCLEOTIDE SEQUENCE [LARGE SCALE GENOMIC DNA]</scope>
    <source>
        <strain evidence="15">ATCC MYA-139 / BCRC 22969 / CBS 8797 / CCRC 22969 / KCTC 17520 / NBRC 10181 / NCYC 3082</strain>
    </source>
</reference>
<dbReference type="STRING" id="1071383.J7S9C2"/>
<keyword evidence="6" id="KW-0808">Transferase</keyword>
<dbReference type="GO" id="GO:0005965">
    <property type="term" value="C:protein farnesyltransferase complex"/>
    <property type="evidence" value="ECO:0007669"/>
    <property type="project" value="EnsemblFungi"/>
</dbReference>
<organism evidence="14 15">
    <name type="scientific">Huiozyma naganishii (strain ATCC MYA-139 / BCRC 22969 / CBS 8797 / KCTC 17520 / NBRC 10181 / NCYC 3082 / Yp74L-3)</name>
    <name type="common">Yeast</name>
    <name type="synonym">Kazachstania naganishii</name>
    <dbReference type="NCBI Taxonomy" id="1071383"/>
    <lineage>
        <taxon>Eukaryota</taxon>
        <taxon>Fungi</taxon>
        <taxon>Dikarya</taxon>
        <taxon>Ascomycota</taxon>
        <taxon>Saccharomycotina</taxon>
        <taxon>Saccharomycetes</taxon>
        <taxon>Saccharomycetales</taxon>
        <taxon>Saccharomycetaceae</taxon>
        <taxon>Huiozyma</taxon>
    </lineage>
</organism>
<comment type="similarity">
    <text evidence="2">Belongs to the protein prenyltransferase subunit alpha family.</text>
</comment>
<evidence type="ECO:0000313" key="14">
    <source>
        <dbReference type="EMBL" id="CCK71436.1"/>
    </source>
</evidence>
<evidence type="ECO:0000256" key="11">
    <source>
        <dbReference type="ARBA" id="ARBA00042436"/>
    </source>
</evidence>
<evidence type="ECO:0000256" key="9">
    <source>
        <dbReference type="ARBA" id="ARBA00040965"/>
    </source>
</evidence>
<keyword evidence="8" id="KW-0460">Magnesium</keyword>
<dbReference type="SUPFAM" id="SSF48439">
    <property type="entry name" value="Protein prenylyltransferase"/>
    <property type="match status" value="1"/>
</dbReference>
<dbReference type="RefSeq" id="XP_022465681.1">
    <property type="nucleotide sequence ID" value="XM_022609268.1"/>
</dbReference>
<dbReference type="OrthoDB" id="272289at2759"/>
<evidence type="ECO:0000256" key="6">
    <source>
        <dbReference type="ARBA" id="ARBA00022679"/>
    </source>
</evidence>
<dbReference type="EC" id="2.5.1.58" evidence="4"/>
<dbReference type="eggNOG" id="KOG0530">
    <property type="taxonomic scope" value="Eukaryota"/>
</dbReference>
<keyword evidence="5" id="KW-0637">Prenyltransferase</keyword>
<dbReference type="KEGG" id="kng:KNAG_0H00200"/>
<evidence type="ECO:0000256" key="5">
    <source>
        <dbReference type="ARBA" id="ARBA00022602"/>
    </source>
</evidence>
<proteinExistence type="inferred from homology"/>